<dbReference type="SUPFAM" id="SSF51905">
    <property type="entry name" value="FAD/NAD(P)-binding domain"/>
    <property type="match status" value="1"/>
</dbReference>
<accession>A0A4S8F9T4</accession>
<dbReference type="PANTHER" id="PTHR43876">
    <property type="entry name" value="UBIQUINONE BIOSYNTHESIS MONOOXYGENASE COQ6, MITOCHONDRIAL"/>
    <property type="match status" value="1"/>
</dbReference>
<dbReference type="OrthoDB" id="9769565at2"/>
<organism evidence="2 3">
    <name type="scientific">Lampropedia puyangensis</name>
    <dbReference type="NCBI Taxonomy" id="1330072"/>
    <lineage>
        <taxon>Bacteria</taxon>
        <taxon>Pseudomonadati</taxon>
        <taxon>Pseudomonadota</taxon>
        <taxon>Betaproteobacteria</taxon>
        <taxon>Burkholderiales</taxon>
        <taxon>Comamonadaceae</taxon>
        <taxon>Lampropedia</taxon>
    </lineage>
</organism>
<dbReference type="PANTHER" id="PTHR43876:SF7">
    <property type="entry name" value="UBIQUINONE BIOSYNTHESIS MONOOXYGENASE COQ6, MITOCHONDRIAL"/>
    <property type="match status" value="1"/>
</dbReference>
<dbReference type="InterPro" id="IPR036188">
    <property type="entry name" value="FAD/NAD-bd_sf"/>
</dbReference>
<keyword evidence="3" id="KW-1185">Reference proteome</keyword>
<dbReference type="PRINTS" id="PR00420">
    <property type="entry name" value="RNGMNOXGNASE"/>
</dbReference>
<feature type="domain" description="FAD-binding" evidence="1">
    <location>
        <begin position="6"/>
        <end position="249"/>
    </location>
</feature>
<dbReference type="AlphaFoldDB" id="A0A4S8F9T4"/>
<dbReference type="Gene3D" id="3.30.9.10">
    <property type="entry name" value="D-Amino Acid Oxidase, subunit A, domain 2"/>
    <property type="match status" value="1"/>
</dbReference>
<sequence length="417" mass="45751">MAKTDFDVCIRGAGIVGRALALTLGQAKLRVALVDSVRPTPRIVERDIRAYALNHASKRLLESLRCWPEGSAITAVRRMQVHGDTNGSVLFEAPASAATLNNNQQTEPNHAQDHSDPLAWIVDVPALEDILAAALRFQSSVEIVRAPVAAPLTAICEGKHSSSRDGLGIGHHYYDYPQHAIATRIKAPFPHNGQAQQWFKGPHIVALLPLDGDSGNTFAVIWSTSFENADRLLTLSDEDFTHELEQITNHGKGVKGVVSPLFQAEPSPPLQVIGPRARWPLKLSQAQQWCGAMPVPSSLAGIPMNSSAAWVLVGDAAHTVHPLAGSGLNLGLADVEALSSALLQRPAWRAVNDLRLLRQYERERKTALQTYATATDGLQWLFWQEQPWLQTLRNWGMRSFSASGPFKHWVMRQAMNL</sequence>
<dbReference type="InterPro" id="IPR051205">
    <property type="entry name" value="UbiH/COQ6_monooxygenase"/>
</dbReference>
<keyword evidence="2" id="KW-0830">Ubiquinone</keyword>
<dbReference type="GO" id="GO:0071949">
    <property type="term" value="F:FAD binding"/>
    <property type="evidence" value="ECO:0007669"/>
    <property type="project" value="InterPro"/>
</dbReference>
<proteinExistence type="predicted"/>
<protein>
    <submittedName>
        <fullName evidence="2">Ubiquinone biosynthesis protein UbiH</fullName>
    </submittedName>
</protein>
<dbReference type="EMBL" id="STFG01000003">
    <property type="protein sequence ID" value="THU03999.1"/>
    <property type="molecule type" value="Genomic_DNA"/>
</dbReference>
<evidence type="ECO:0000313" key="2">
    <source>
        <dbReference type="EMBL" id="THU03999.1"/>
    </source>
</evidence>
<dbReference type="InterPro" id="IPR002938">
    <property type="entry name" value="FAD-bd"/>
</dbReference>
<dbReference type="RefSeq" id="WP_136572565.1">
    <property type="nucleotide sequence ID" value="NZ_STFG01000003.1"/>
</dbReference>
<dbReference type="Gene3D" id="3.50.50.60">
    <property type="entry name" value="FAD/NAD(P)-binding domain"/>
    <property type="match status" value="2"/>
</dbReference>
<feature type="domain" description="FAD-binding" evidence="1">
    <location>
        <begin position="311"/>
        <end position="370"/>
    </location>
</feature>
<reference evidence="2 3" key="1">
    <citation type="journal article" date="2015" name="Antonie Van Leeuwenhoek">
        <title>Lampropedia puyangensis sp. nov., isolated from symptomatic bark of Populus ? euramericana canker and emended description of Lampropedia hyalina (Ehrenberg 1832) Lee et al. 2004.</title>
        <authorList>
            <person name="Li Y."/>
            <person name="Wang T."/>
            <person name="Piao C.G."/>
            <person name="Wang L.F."/>
            <person name="Tian G.Z."/>
            <person name="Zhu T.H."/>
            <person name="Guo M.W."/>
        </authorList>
    </citation>
    <scope>NUCLEOTIDE SEQUENCE [LARGE SCALE GENOMIC DNA]</scope>
    <source>
        <strain evidence="2 3">2-bin</strain>
    </source>
</reference>
<dbReference type="Proteomes" id="UP000308917">
    <property type="component" value="Unassembled WGS sequence"/>
</dbReference>
<name>A0A4S8F9T4_9BURK</name>
<dbReference type="Pfam" id="PF01494">
    <property type="entry name" value="FAD_binding_3"/>
    <property type="match status" value="2"/>
</dbReference>
<gene>
    <name evidence="2" type="ORF">E9531_04535</name>
</gene>
<comment type="caution">
    <text evidence="2">The sequence shown here is derived from an EMBL/GenBank/DDBJ whole genome shotgun (WGS) entry which is preliminary data.</text>
</comment>
<evidence type="ECO:0000259" key="1">
    <source>
        <dbReference type="Pfam" id="PF01494"/>
    </source>
</evidence>
<evidence type="ECO:0000313" key="3">
    <source>
        <dbReference type="Proteomes" id="UP000308917"/>
    </source>
</evidence>